<dbReference type="PANTHER" id="PTHR22916">
    <property type="entry name" value="GLYCOSYLTRANSFERASE"/>
    <property type="match status" value="1"/>
</dbReference>
<reference evidence="4" key="1">
    <citation type="submission" date="2023-08" db="EMBL/GenBank/DDBJ databases">
        <authorList>
            <person name="Page C.A."/>
            <person name="Perez-Diaz I.M."/>
        </authorList>
    </citation>
    <scope>NUCLEOTIDE SEQUENCE</scope>
    <source>
        <strain evidence="4">3.8.38</strain>
    </source>
</reference>
<dbReference type="Pfam" id="PF00535">
    <property type="entry name" value="Glycos_transf_2"/>
    <property type="match status" value="1"/>
</dbReference>
<dbReference type="InterPro" id="IPR001173">
    <property type="entry name" value="Glyco_trans_2-like"/>
</dbReference>
<evidence type="ECO:0000313" key="4">
    <source>
        <dbReference type="EMBL" id="MDT7014918.1"/>
    </source>
</evidence>
<dbReference type="GO" id="GO:0016757">
    <property type="term" value="F:glycosyltransferase activity"/>
    <property type="evidence" value="ECO:0007669"/>
    <property type="project" value="UniProtKB-KW"/>
</dbReference>
<sequence length="231" mass="26829">MIDNGSSDNSSIICKKFEKDDARFRYFRYYKKGVSNVRNFGLSRVKTPFVTFVDSDDWVDSTHLENLIRGIVHTDVCSVEWTRQDEILGDSDKTTFKIISQRDYIRKALGMKEISGFSCNKIFKMSIIENHNIRFANVFFSEDLLFVLEYLNYVRTGSLVLGPKTYHYIINDESITNSTKPDTLFAEIDSSKLIKHKIKDIDNHIPDVKAHMVNVYKNTFIKILTSGKFYN</sequence>
<evidence type="ECO:0000259" key="3">
    <source>
        <dbReference type="Pfam" id="PF00535"/>
    </source>
</evidence>
<dbReference type="AlphaFoldDB" id="A0AAW8W844"/>
<dbReference type="SUPFAM" id="SSF53448">
    <property type="entry name" value="Nucleotide-diphospho-sugar transferases"/>
    <property type="match status" value="1"/>
</dbReference>
<dbReference type="PANTHER" id="PTHR22916:SF51">
    <property type="entry name" value="GLYCOSYLTRANSFERASE EPSH-RELATED"/>
    <property type="match status" value="1"/>
</dbReference>
<dbReference type="EC" id="2.4.-.-" evidence="4"/>
<dbReference type="InterPro" id="IPR029044">
    <property type="entry name" value="Nucleotide-diphossugar_trans"/>
</dbReference>
<dbReference type="EMBL" id="JAVLAM010000001">
    <property type="protein sequence ID" value="MDT7014918.1"/>
    <property type="molecule type" value="Genomic_DNA"/>
</dbReference>
<evidence type="ECO:0000313" key="5">
    <source>
        <dbReference type="Proteomes" id="UP001254075"/>
    </source>
</evidence>
<evidence type="ECO:0000256" key="2">
    <source>
        <dbReference type="ARBA" id="ARBA00022679"/>
    </source>
</evidence>
<keyword evidence="2 4" id="KW-0808">Transferase</keyword>
<gene>
    <name evidence="4" type="ORF">RI532_11025</name>
</gene>
<comment type="caution">
    <text evidence="4">The sequence shown here is derived from an EMBL/GenBank/DDBJ whole genome shotgun (WGS) entry which is preliminary data.</text>
</comment>
<name>A0AAW8W844_9LACO</name>
<dbReference type="CDD" id="cd00761">
    <property type="entry name" value="Glyco_tranf_GTA_type"/>
    <property type="match status" value="1"/>
</dbReference>
<dbReference type="Gene3D" id="3.90.550.10">
    <property type="entry name" value="Spore Coat Polysaccharide Biosynthesis Protein SpsA, Chain A"/>
    <property type="match status" value="1"/>
</dbReference>
<protein>
    <submittedName>
        <fullName evidence="4">Glycosyltransferase</fullName>
        <ecNumber evidence="4">2.4.-.-</ecNumber>
    </submittedName>
</protein>
<keyword evidence="1 4" id="KW-0328">Glycosyltransferase</keyword>
<dbReference type="RefSeq" id="WP_313845423.1">
    <property type="nucleotide sequence ID" value="NZ_JAVLAM010000001.1"/>
</dbReference>
<dbReference type="Proteomes" id="UP001254075">
    <property type="component" value="Unassembled WGS sequence"/>
</dbReference>
<organism evidence="4 5">
    <name type="scientific">Levilactobacillus namurensis</name>
    <dbReference type="NCBI Taxonomy" id="380393"/>
    <lineage>
        <taxon>Bacteria</taxon>
        <taxon>Bacillati</taxon>
        <taxon>Bacillota</taxon>
        <taxon>Bacilli</taxon>
        <taxon>Lactobacillales</taxon>
        <taxon>Lactobacillaceae</taxon>
        <taxon>Levilactobacillus</taxon>
    </lineage>
</organism>
<proteinExistence type="predicted"/>
<accession>A0AAW8W844</accession>
<evidence type="ECO:0000256" key="1">
    <source>
        <dbReference type="ARBA" id="ARBA00022676"/>
    </source>
</evidence>
<feature type="domain" description="Glycosyltransferase 2-like" evidence="3">
    <location>
        <begin position="2"/>
        <end position="128"/>
    </location>
</feature>